<comment type="similarity">
    <text evidence="4">Belongs to the TRAFAC class TrmE-Era-EngA-EngB-Septin-like GTPase superfamily. Septin GTPase family.</text>
</comment>
<feature type="compositionally biased region" description="Polar residues" evidence="5">
    <location>
        <begin position="511"/>
        <end position="520"/>
    </location>
</feature>
<dbReference type="GO" id="GO:0005935">
    <property type="term" value="C:cellular bud neck"/>
    <property type="evidence" value="ECO:0007669"/>
    <property type="project" value="UniProtKB-SubCell"/>
</dbReference>
<evidence type="ECO:0000256" key="5">
    <source>
        <dbReference type="SAM" id="MobiDB-lite"/>
    </source>
</evidence>
<dbReference type="EMBL" id="CP059249">
    <property type="protein sequence ID" value="QLL32546.1"/>
    <property type="molecule type" value="Genomic_DNA"/>
</dbReference>
<dbReference type="OrthoDB" id="416553at2759"/>
<gene>
    <name evidence="7" type="ORF">HG536_0D00680</name>
</gene>
<evidence type="ECO:0000259" key="6">
    <source>
        <dbReference type="PROSITE" id="PS51719"/>
    </source>
</evidence>
<comment type="subcellular location">
    <subcellularLocation>
        <location evidence="1">Bud neck</location>
    </subcellularLocation>
</comment>
<keyword evidence="8" id="KW-1185">Reference proteome</keyword>
<dbReference type="KEGG" id="tgb:HG536_0D00680"/>
<dbReference type="CDD" id="cd01850">
    <property type="entry name" value="CDC_Septin"/>
    <property type="match status" value="1"/>
</dbReference>
<dbReference type="Proteomes" id="UP000515788">
    <property type="component" value="Chromosome 4"/>
</dbReference>
<evidence type="ECO:0000313" key="7">
    <source>
        <dbReference type="EMBL" id="QLL32546.1"/>
    </source>
</evidence>
<dbReference type="PIRSF" id="PIRSF006698">
    <property type="entry name" value="Septin"/>
    <property type="match status" value="1"/>
</dbReference>
<dbReference type="InterPro" id="IPR030379">
    <property type="entry name" value="G_SEPTIN_dom"/>
</dbReference>
<accession>A0A7G3ZGB0</accession>
<name>A0A7G3ZGB0_9SACH</name>
<dbReference type="InterPro" id="IPR016491">
    <property type="entry name" value="Septin"/>
</dbReference>
<evidence type="ECO:0000256" key="2">
    <source>
        <dbReference type="ARBA" id="ARBA00022741"/>
    </source>
</evidence>
<sequence>MPDPTPPPNLFRRKKENRRGITYTMLLCGPSGTGKTTFANNLLESKVFPHKYNQMDSYEISPNVRVVSPTKVVSFNSKNGIPSYMSPFDPVRAELEPGITVTSTSVEIGLQESAEKNTHDPAQEEDEVILFNLVTAHGIGENLDDSLCFEEISMYLEQQFDIVLAEETRIRRNPRFEDTRVHIALYFIEPTGHGLREVDIELMKRISRYTNVLPIISKADAFTKEELNEFRKNIMDDIQRFHVPVYKFEVDPEEDDLETIEENQALANLQPFAVVCSDVKNENGYYVREYPWGTVSINDERVSDLHILKNVLFGSHLQEFKDTTQNLLYENYRAEKLSSVSEAESIEKDTVTKSRESNAPSLSNFASLVNTGHFKSSQSLALSSELPATPKLKSPDDDQYSSPIRQISQSIKNENEEIIRTIKQESPRLNAADAPERSKLRNISETVPYVLRHERIIARQQKLEKLEAQSAKELQARILELEKKAHDLKLREKLLRERKHSESSSSLASSQATPYPQGQQIKKEDTHTDLASVASSQK</sequence>
<dbReference type="PANTHER" id="PTHR18884">
    <property type="entry name" value="SEPTIN"/>
    <property type="match status" value="1"/>
</dbReference>
<dbReference type="RefSeq" id="XP_037139221.1">
    <property type="nucleotide sequence ID" value="XM_037283325.1"/>
</dbReference>
<keyword evidence="3 4" id="KW-0342">GTP-binding</keyword>
<feature type="region of interest" description="Disordered" evidence="5">
    <location>
        <begin position="496"/>
        <end position="538"/>
    </location>
</feature>
<dbReference type="Gene3D" id="3.40.50.300">
    <property type="entry name" value="P-loop containing nucleotide triphosphate hydrolases"/>
    <property type="match status" value="1"/>
</dbReference>
<evidence type="ECO:0000256" key="4">
    <source>
        <dbReference type="RuleBase" id="RU004560"/>
    </source>
</evidence>
<dbReference type="Pfam" id="PF00735">
    <property type="entry name" value="Septin"/>
    <property type="match status" value="1"/>
</dbReference>
<dbReference type="SUPFAM" id="SSF52540">
    <property type="entry name" value="P-loop containing nucleoside triphosphate hydrolases"/>
    <property type="match status" value="1"/>
</dbReference>
<proteinExistence type="inferred from homology"/>
<organism evidence="7 8">
    <name type="scientific">Torulaspora globosa</name>
    <dbReference type="NCBI Taxonomy" id="48254"/>
    <lineage>
        <taxon>Eukaryota</taxon>
        <taxon>Fungi</taxon>
        <taxon>Dikarya</taxon>
        <taxon>Ascomycota</taxon>
        <taxon>Saccharomycotina</taxon>
        <taxon>Saccharomycetes</taxon>
        <taxon>Saccharomycetales</taxon>
        <taxon>Saccharomycetaceae</taxon>
        <taxon>Torulaspora</taxon>
    </lineage>
</organism>
<dbReference type="InterPro" id="IPR027417">
    <property type="entry name" value="P-loop_NTPase"/>
</dbReference>
<reference evidence="7 8" key="1">
    <citation type="submission" date="2020-06" db="EMBL/GenBank/DDBJ databases">
        <title>The yeast mating-type switching endonuclease HO is a domesticated member of an unorthodox homing genetic element family.</title>
        <authorList>
            <person name="Coughlan A.Y."/>
            <person name="Lombardi L."/>
            <person name="Braun-Galleani S."/>
            <person name="Martos A.R."/>
            <person name="Galeote V."/>
            <person name="Bigey F."/>
            <person name="Dequin S."/>
            <person name="Byrne K.P."/>
            <person name="Wolfe K.H."/>
        </authorList>
    </citation>
    <scope>NUCLEOTIDE SEQUENCE [LARGE SCALE GENOMIC DNA]</scope>
    <source>
        <strain evidence="7 8">CBS764</strain>
    </source>
</reference>
<dbReference type="AlphaFoldDB" id="A0A7G3ZGB0"/>
<feature type="domain" description="Septin-type G" evidence="6">
    <location>
        <begin position="19"/>
        <end position="339"/>
    </location>
</feature>
<evidence type="ECO:0000256" key="1">
    <source>
        <dbReference type="ARBA" id="ARBA00004266"/>
    </source>
</evidence>
<dbReference type="GO" id="GO:0005525">
    <property type="term" value="F:GTP binding"/>
    <property type="evidence" value="ECO:0007669"/>
    <property type="project" value="UniProtKB-KW"/>
</dbReference>
<keyword evidence="2 4" id="KW-0547">Nucleotide-binding</keyword>
<evidence type="ECO:0000313" key="8">
    <source>
        <dbReference type="Proteomes" id="UP000515788"/>
    </source>
</evidence>
<dbReference type="GeneID" id="59325714"/>
<dbReference type="PROSITE" id="PS51719">
    <property type="entry name" value="G_SEPTIN"/>
    <property type="match status" value="1"/>
</dbReference>
<evidence type="ECO:0000256" key="3">
    <source>
        <dbReference type="ARBA" id="ARBA00023134"/>
    </source>
</evidence>
<dbReference type="GO" id="GO:0031105">
    <property type="term" value="C:septin complex"/>
    <property type="evidence" value="ECO:0007669"/>
    <property type="project" value="UniProtKB-ARBA"/>
</dbReference>
<protein>
    <recommendedName>
        <fullName evidence="6">Septin-type G domain-containing protein</fullName>
    </recommendedName>
</protein>